<dbReference type="PANTHER" id="PTHR23501">
    <property type="entry name" value="MAJOR FACILITATOR SUPERFAMILY"/>
    <property type="match status" value="1"/>
</dbReference>
<keyword evidence="2" id="KW-0813">Transport</keyword>
<evidence type="ECO:0000256" key="6">
    <source>
        <dbReference type="SAM" id="Phobius"/>
    </source>
</evidence>
<evidence type="ECO:0000256" key="5">
    <source>
        <dbReference type="ARBA" id="ARBA00023136"/>
    </source>
</evidence>
<gene>
    <name evidence="7" type="ORF">VTL71DRAFT_3987</name>
</gene>
<evidence type="ECO:0000256" key="4">
    <source>
        <dbReference type="ARBA" id="ARBA00022989"/>
    </source>
</evidence>
<comment type="caution">
    <text evidence="7">The sequence shown here is derived from an EMBL/GenBank/DDBJ whole genome shotgun (WGS) entry which is preliminary data.</text>
</comment>
<name>A0ABR4C5R6_9HELO</name>
<dbReference type="PANTHER" id="PTHR23501:SF191">
    <property type="entry name" value="VACUOLAR BASIC AMINO ACID TRANSPORTER 4"/>
    <property type="match status" value="1"/>
</dbReference>
<sequence length="248" mass="27237">MTLQCNLDSACIVLQSRKLERYFEEAEANPESKPGLQLSQSNGKTDKLLLLANLYTAGARYAYLGKLDDAMLSSTIVTTLVVPISTTVHSLGSLAWLGSAYLVGQSASQPVYSRLIEIYGRRAGLIDASRTFGIGTLVCGLATRWKWAFLIHVPFVFVAAVLVYFVVKVPTKRVDKSSIRRVDYLGCLTLVVALVLLLLALKRGKESCTVEKYTGAYNRATISRALCLVYLDRKELCVRIHHTGALAS</sequence>
<feature type="transmembrane region" description="Helical" evidence="6">
    <location>
        <begin position="149"/>
        <end position="170"/>
    </location>
</feature>
<evidence type="ECO:0000313" key="7">
    <source>
        <dbReference type="EMBL" id="KAL2064847.1"/>
    </source>
</evidence>
<evidence type="ECO:0000256" key="2">
    <source>
        <dbReference type="ARBA" id="ARBA00022448"/>
    </source>
</evidence>
<feature type="transmembrane region" description="Helical" evidence="6">
    <location>
        <begin position="182"/>
        <end position="201"/>
    </location>
</feature>
<evidence type="ECO:0000313" key="8">
    <source>
        <dbReference type="Proteomes" id="UP001595075"/>
    </source>
</evidence>
<proteinExistence type="predicted"/>
<organism evidence="7 8">
    <name type="scientific">Oculimacula yallundae</name>
    <dbReference type="NCBI Taxonomy" id="86028"/>
    <lineage>
        <taxon>Eukaryota</taxon>
        <taxon>Fungi</taxon>
        <taxon>Dikarya</taxon>
        <taxon>Ascomycota</taxon>
        <taxon>Pezizomycotina</taxon>
        <taxon>Leotiomycetes</taxon>
        <taxon>Helotiales</taxon>
        <taxon>Ploettnerulaceae</taxon>
        <taxon>Oculimacula</taxon>
    </lineage>
</organism>
<keyword evidence="8" id="KW-1185">Reference proteome</keyword>
<accession>A0ABR4C5R6</accession>
<evidence type="ECO:0000256" key="1">
    <source>
        <dbReference type="ARBA" id="ARBA00004127"/>
    </source>
</evidence>
<dbReference type="Gene3D" id="1.20.1250.20">
    <property type="entry name" value="MFS general substrate transporter like domains"/>
    <property type="match status" value="1"/>
</dbReference>
<dbReference type="EMBL" id="JAZHXI010000013">
    <property type="protein sequence ID" value="KAL2064847.1"/>
    <property type="molecule type" value="Genomic_DNA"/>
</dbReference>
<protein>
    <submittedName>
        <fullName evidence="7">Uncharacterized protein</fullName>
    </submittedName>
</protein>
<keyword evidence="3 6" id="KW-0812">Transmembrane</keyword>
<reference evidence="7 8" key="1">
    <citation type="journal article" date="2024" name="Commun. Biol.">
        <title>Comparative genomic analysis of thermophilic fungi reveals convergent evolutionary adaptations and gene losses.</title>
        <authorList>
            <person name="Steindorff A.S."/>
            <person name="Aguilar-Pontes M.V."/>
            <person name="Robinson A.J."/>
            <person name="Andreopoulos B."/>
            <person name="LaButti K."/>
            <person name="Kuo A."/>
            <person name="Mondo S."/>
            <person name="Riley R."/>
            <person name="Otillar R."/>
            <person name="Haridas S."/>
            <person name="Lipzen A."/>
            <person name="Grimwood J."/>
            <person name="Schmutz J."/>
            <person name="Clum A."/>
            <person name="Reid I.D."/>
            <person name="Moisan M.C."/>
            <person name="Butler G."/>
            <person name="Nguyen T.T.M."/>
            <person name="Dewar K."/>
            <person name="Conant G."/>
            <person name="Drula E."/>
            <person name="Henrissat B."/>
            <person name="Hansel C."/>
            <person name="Singer S."/>
            <person name="Hutchinson M.I."/>
            <person name="de Vries R.P."/>
            <person name="Natvig D.O."/>
            <person name="Powell A.J."/>
            <person name="Tsang A."/>
            <person name="Grigoriev I.V."/>
        </authorList>
    </citation>
    <scope>NUCLEOTIDE SEQUENCE [LARGE SCALE GENOMIC DNA]</scope>
    <source>
        <strain evidence="7 8">CBS 494.80</strain>
    </source>
</reference>
<comment type="subcellular location">
    <subcellularLocation>
        <location evidence="1">Endomembrane system</location>
        <topology evidence="1">Multi-pass membrane protein</topology>
    </subcellularLocation>
</comment>
<evidence type="ECO:0000256" key="3">
    <source>
        <dbReference type="ARBA" id="ARBA00022692"/>
    </source>
</evidence>
<dbReference type="InterPro" id="IPR036259">
    <property type="entry name" value="MFS_trans_sf"/>
</dbReference>
<keyword evidence="4 6" id="KW-1133">Transmembrane helix</keyword>
<dbReference type="Proteomes" id="UP001595075">
    <property type="component" value="Unassembled WGS sequence"/>
</dbReference>
<keyword evidence="5 6" id="KW-0472">Membrane</keyword>
<dbReference type="SUPFAM" id="SSF103473">
    <property type="entry name" value="MFS general substrate transporter"/>
    <property type="match status" value="1"/>
</dbReference>